<dbReference type="EMBL" id="FQZU01000019">
    <property type="protein sequence ID" value="SHK16196.1"/>
    <property type="molecule type" value="Genomic_DNA"/>
</dbReference>
<evidence type="ECO:0000313" key="2">
    <source>
        <dbReference type="Proteomes" id="UP000183994"/>
    </source>
</evidence>
<dbReference type="RefSeq" id="WP_073476998.1">
    <property type="nucleotide sequence ID" value="NZ_FQZU01000019.1"/>
</dbReference>
<name>A0A1M6Q7S7_9BACT</name>
<sequence>MLITRRSFVSDMSRIGLLVGAASIMNGVSFLMPRAADGVDVNRDENLDFGLKACVVGVGQAGLAITSQLQFDQPAHRLPVMHLDRDHALVSRVLASSHLVFMAGSIKDPALDALRTLAADLGVSLLVLFEDMPEISGIAHSLSPSDRECVVPLNRRTEFGMASTVISEIYGALALPGLVCMDFADVHDVLSGIICRTYTLVAADIKTGIRVFRERLDITRTLSKVDGGLVILSTDHNRQEPLESYLEFEEELHRHVRPDANIFWCANVLGAMPEGFRMTVIAGQRPNSGI</sequence>
<proteinExistence type="predicted"/>
<protein>
    <submittedName>
        <fullName evidence="1">Uncharacterized protein</fullName>
    </submittedName>
</protein>
<dbReference type="InterPro" id="IPR036525">
    <property type="entry name" value="Tubulin/FtsZ_GTPase_sf"/>
</dbReference>
<reference evidence="2" key="1">
    <citation type="submission" date="2016-11" db="EMBL/GenBank/DDBJ databases">
        <authorList>
            <person name="Varghese N."/>
            <person name="Submissions S."/>
        </authorList>
    </citation>
    <scope>NUCLEOTIDE SEQUENCE [LARGE SCALE GENOMIC DNA]</scope>
    <source>
        <strain evidence="2">DSM 16219</strain>
    </source>
</reference>
<dbReference type="STRING" id="1121393.SAMN02745216_02986"/>
<dbReference type="Gene3D" id="3.40.50.1440">
    <property type="entry name" value="Tubulin/FtsZ, GTPase domain"/>
    <property type="match status" value="1"/>
</dbReference>
<gene>
    <name evidence="1" type="ORF">SAMN02745216_02986</name>
</gene>
<keyword evidence="2" id="KW-1185">Reference proteome</keyword>
<accession>A0A1M6Q7S7</accession>
<organism evidence="1 2">
    <name type="scientific">Desulfatibacillum alkenivorans DSM 16219</name>
    <dbReference type="NCBI Taxonomy" id="1121393"/>
    <lineage>
        <taxon>Bacteria</taxon>
        <taxon>Pseudomonadati</taxon>
        <taxon>Thermodesulfobacteriota</taxon>
        <taxon>Desulfobacteria</taxon>
        <taxon>Desulfobacterales</taxon>
        <taxon>Desulfatibacillaceae</taxon>
        <taxon>Desulfatibacillum</taxon>
    </lineage>
</organism>
<dbReference type="Proteomes" id="UP000183994">
    <property type="component" value="Unassembled WGS sequence"/>
</dbReference>
<evidence type="ECO:0000313" key="1">
    <source>
        <dbReference type="EMBL" id="SHK16196.1"/>
    </source>
</evidence>
<dbReference type="AlphaFoldDB" id="A0A1M6Q7S7"/>